<sequence>MTMLLRVDEQRHARILTLIGAGFFAVLLMVLLAYAVITPSGRVAKNTIAVAIETPYVGQGVDNGTAVILHGVKMGEVTRISKLTGSRVRMDVELESGATKGLTDAVGIDFRPANYFGVTGVNLLPADHGQALRNGASISVTPAGNLTLQTLLYRLGELSHDVVTPQLVSVMDRATRYTDALNPLFETMILVSTTVADIQTVSTEQLLRNTAAISVGLPPFLDAAISTGNAYLMNDAGVGFDPAKNRENNTLLRYYDDQMLKYYNETSQLLATDPDKFVFGRFREYFKGARLDLFSRFGDLEASHMYDLFPLLDQTRVMADVVPRLVNPADLADKLGELRSRLERMYAGSGDQRALQVRIVLDELPGVAAPLQLMLGGAG</sequence>
<keyword evidence="1" id="KW-1133">Transmembrane helix</keyword>
<evidence type="ECO:0000313" key="2">
    <source>
        <dbReference type="EMBL" id="PQM48690.1"/>
    </source>
</evidence>
<keyword evidence="1" id="KW-0472">Membrane</keyword>
<dbReference type="Proteomes" id="UP000238296">
    <property type="component" value="Unassembled WGS sequence"/>
</dbReference>
<gene>
    <name evidence="2" type="ORF">C1Y40_01056</name>
</gene>
<feature type="transmembrane region" description="Helical" evidence="1">
    <location>
        <begin position="12"/>
        <end position="37"/>
    </location>
</feature>
<protein>
    <recommendedName>
        <fullName evidence="4">Mammalian cell entry related domain protein</fullName>
    </recommendedName>
</protein>
<name>A0A2S8BPU7_9MYCO</name>
<comment type="caution">
    <text evidence="2">The sequence shown here is derived from an EMBL/GenBank/DDBJ whole genome shotgun (WGS) entry which is preliminary data.</text>
</comment>
<reference evidence="2 3" key="1">
    <citation type="journal article" date="2017" name="Int. J. Syst. Evol. Microbiol.">
        <title>Mycobacterium talmoniae sp. nov., a slowly growing mycobacterium isolated from human respiratory samples.</title>
        <authorList>
            <person name="Davidson R.M."/>
            <person name="DeGroote M.A."/>
            <person name="Marola J.L."/>
            <person name="Buss S."/>
            <person name="Jones V."/>
            <person name="McNeil M.R."/>
            <person name="Freifeld A.G."/>
            <person name="Elaine Epperson L."/>
            <person name="Hasan N.A."/>
            <person name="Jackson M."/>
            <person name="Iwen P.C."/>
            <person name="Salfinger M."/>
            <person name="Strong M."/>
        </authorList>
    </citation>
    <scope>NUCLEOTIDE SEQUENCE [LARGE SCALE GENOMIC DNA]</scope>
    <source>
        <strain evidence="2 3">ATCC BAA-2683</strain>
    </source>
</reference>
<accession>A0A2S8BPU7</accession>
<organism evidence="2 3">
    <name type="scientific">Mycobacterium talmoniae</name>
    <dbReference type="NCBI Taxonomy" id="1858794"/>
    <lineage>
        <taxon>Bacteria</taxon>
        <taxon>Bacillati</taxon>
        <taxon>Actinomycetota</taxon>
        <taxon>Actinomycetes</taxon>
        <taxon>Mycobacteriales</taxon>
        <taxon>Mycobacteriaceae</taxon>
        <taxon>Mycobacterium</taxon>
    </lineage>
</organism>
<evidence type="ECO:0008006" key="4">
    <source>
        <dbReference type="Google" id="ProtNLM"/>
    </source>
</evidence>
<dbReference type="EMBL" id="PPEA01000148">
    <property type="protein sequence ID" value="PQM48690.1"/>
    <property type="molecule type" value="Genomic_DNA"/>
</dbReference>
<evidence type="ECO:0000256" key="1">
    <source>
        <dbReference type="SAM" id="Phobius"/>
    </source>
</evidence>
<proteinExistence type="predicted"/>
<evidence type="ECO:0000313" key="3">
    <source>
        <dbReference type="Proteomes" id="UP000238296"/>
    </source>
</evidence>
<keyword evidence="1" id="KW-0812">Transmembrane</keyword>
<dbReference type="AlphaFoldDB" id="A0A2S8BPU7"/>